<dbReference type="InterPro" id="IPR022666">
    <property type="entry name" value="Ribosomal_uL2_RNA-bd_dom"/>
</dbReference>
<dbReference type="InterPro" id="IPR008991">
    <property type="entry name" value="Translation_prot_SH3-like_sf"/>
</dbReference>
<dbReference type="InterPro" id="IPR002171">
    <property type="entry name" value="Ribosomal_uL2"/>
</dbReference>
<dbReference type="GO" id="GO:0019843">
    <property type="term" value="F:rRNA binding"/>
    <property type="evidence" value="ECO:0007669"/>
    <property type="project" value="UniProtKB-UniRule"/>
</dbReference>
<feature type="compositionally biased region" description="Basic and acidic residues" evidence="6">
    <location>
        <begin position="230"/>
        <end position="240"/>
    </location>
</feature>
<dbReference type="EMBL" id="PUIA01000026">
    <property type="protein sequence ID" value="PQO35655.1"/>
    <property type="molecule type" value="Genomic_DNA"/>
</dbReference>
<keyword evidence="2 5" id="KW-0689">Ribosomal protein</keyword>
<dbReference type="SUPFAM" id="SSF50249">
    <property type="entry name" value="Nucleic acid-binding proteins"/>
    <property type="match status" value="1"/>
</dbReference>
<dbReference type="FunFam" id="4.10.950.10:FF:000001">
    <property type="entry name" value="50S ribosomal protein L2"/>
    <property type="match status" value="1"/>
</dbReference>
<feature type="domain" description="Large ribosomal subunit protein uL2 C-terminal" evidence="7">
    <location>
        <begin position="125"/>
        <end position="253"/>
    </location>
</feature>
<comment type="caution">
    <text evidence="9">The sequence shown here is derived from an EMBL/GenBank/DDBJ whole genome shotgun (WGS) entry which is preliminary data.</text>
</comment>
<keyword evidence="5" id="KW-0694">RNA-binding</keyword>
<dbReference type="InterPro" id="IPR012340">
    <property type="entry name" value="NA-bd_OB-fold"/>
</dbReference>
<proteinExistence type="inferred from homology"/>
<organism evidence="9 10">
    <name type="scientific">Blastopirellula marina</name>
    <dbReference type="NCBI Taxonomy" id="124"/>
    <lineage>
        <taxon>Bacteria</taxon>
        <taxon>Pseudomonadati</taxon>
        <taxon>Planctomycetota</taxon>
        <taxon>Planctomycetia</taxon>
        <taxon>Pirellulales</taxon>
        <taxon>Pirellulaceae</taxon>
        <taxon>Blastopirellula</taxon>
    </lineage>
</organism>
<keyword evidence="5" id="KW-0699">rRNA-binding</keyword>
<dbReference type="PIRSF" id="PIRSF002158">
    <property type="entry name" value="Ribosomal_L2"/>
    <property type="match status" value="1"/>
</dbReference>
<comment type="subunit">
    <text evidence="5">Part of the 50S ribosomal subunit. Forms a bridge to the 30S subunit in the 70S ribosome.</text>
</comment>
<dbReference type="Proteomes" id="UP000240009">
    <property type="component" value="Unassembled WGS sequence"/>
</dbReference>
<dbReference type="AlphaFoldDB" id="A0A2S8FU00"/>
<dbReference type="Pfam" id="PF00181">
    <property type="entry name" value="Ribosomal_L2_N"/>
    <property type="match status" value="1"/>
</dbReference>
<dbReference type="RefSeq" id="WP_105351929.1">
    <property type="nucleotide sequence ID" value="NZ_PUIA01000026.1"/>
</dbReference>
<feature type="domain" description="Large ribosomal subunit protein uL2 RNA-binding" evidence="8">
    <location>
        <begin position="43"/>
        <end position="119"/>
    </location>
</feature>
<evidence type="ECO:0000256" key="2">
    <source>
        <dbReference type="ARBA" id="ARBA00022980"/>
    </source>
</evidence>
<evidence type="ECO:0000256" key="1">
    <source>
        <dbReference type="ARBA" id="ARBA00005636"/>
    </source>
</evidence>
<dbReference type="FunFam" id="2.40.50.140:FF:000003">
    <property type="entry name" value="50S ribosomal protein L2"/>
    <property type="match status" value="1"/>
</dbReference>
<evidence type="ECO:0000259" key="7">
    <source>
        <dbReference type="SMART" id="SM01382"/>
    </source>
</evidence>
<evidence type="ECO:0000313" key="10">
    <source>
        <dbReference type="Proteomes" id="UP000240009"/>
    </source>
</evidence>
<reference evidence="9 10" key="1">
    <citation type="submission" date="2018-02" db="EMBL/GenBank/DDBJ databases">
        <title>Comparative genomes isolates from brazilian mangrove.</title>
        <authorList>
            <person name="Araujo J.E."/>
            <person name="Taketani R.G."/>
            <person name="Silva M.C.P."/>
            <person name="Loureco M.V."/>
            <person name="Andreote F.D."/>
        </authorList>
    </citation>
    <scope>NUCLEOTIDE SEQUENCE [LARGE SCALE GENOMIC DNA]</scope>
    <source>
        <strain evidence="9 10">HEX-2 MGV</strain>
    </source>
</reference>
<dbReference type="Pfam" id="PF03947">
    <property type="entry name" value="Ribosomal_L2_C"/>
    <property type="match status" value="1"/>
</dbReference>
<dbReference type="InterPro" id="IPR005880">
    <property type="entry name" value="Ribosomal_uL2_bac/org-type"/>
</dbReference>
<sequence>MGIRKYKPTSAGRRNASVSDFKELTKGAQPEKNLLRKLTKTGGRNNQGKITTRHRGGGHKRRYRVIDFRRAKDGVPAVVASVQYDPNRSARIALLNYVDGEKRYILAPDGLKAGDKVQSGSEASPSVGNCLPLKNIPAGTTVHNIEMTPGRGGAMCRSAGSSATLMACEADWAQLSLPSGEIRRVSSRCRATIGRVSNPDHEKISLGKAGRKRWLGRRPHVRGTAMNPIDHPHGGGEGRTKGGRHPVTPQGKPTKGGATRHRKKASNRSIVRRRRSRRYGLLKLLK</sequence>
<dbReference type="InterPro" id="IPR022669">
    <property type="entry name" value="Ribosomal_uL2_C"/>
</dbReference>
<evidence type="ECO:0000313" key="9">
    <source>
        <dbReference type="EMBL" id="PQO35655.1"/>
    </source>
</evidence>
<dbReference type="Gene3D" id="4.10.950.10">
    <property type="entry name" value="Ribosomal protein L2, domain 3"/>
    <property type="match status" value="1"/>
</dbReference>
<dbReference type="GO" id="GO:0003735">
    <property type="term" value="F:structural constituent of ribosome"/>
    <property type="evidence" value="ECO:0007669"/>
    <property type="project" value="InterPro"/>
</dbReference>
<gene>
    <name evidence="5" type="primary">rplB</name>
    <name evidence="9" type="ORF">C5Y96_08305</name>
</gene>
<keyword evidence="3 5" id="KW-0687">Ribonucleoprotein</keyword>
<feature type="compositionally biased region" description="Basic residues" evidence="6">
    <location>
        <begin position="258"/>
        <end position="286"/>
    </location>
</feature>
<dbReference type="OrthoDB" id="9778722at2"/>
<dbReference type="GO" id="GO:0002181">
    <property type="term" value="P:cytoplasmic translation"/>
    <property type="evidence" value="ECO:0007669"/>
    <property type="project" value="TreeGrafter"/>
</dbReference>
<dbReference type="InterPro" id="IPR014726">
    <property type="entry name" value="Ribosomal_uL2_dom3"/>
</dbReference>
<dbReference type="GO" id="GO:0015934">
    <property type="term" value="C:large ribosomal subunit"/>
    <property type="evidence" value="ECO:0007669"/>
    <property type="project" value="InterPro"/>
</dbReference>
<dbReference type="PANTHER" id="PTHR13691">
    <property type="entry name" value="RIBOSOMAL PROTEIN L2"/>
    <property type="match status" value="1"/>
</dbReference>
<comment type="function">
    <text evidence="5">One of the primary rRNA binding proteins. Required for association of the 30S and 50S subunits to form the 70S ribosome, for tRNA binding and peptide bond formation. It has been suggested to have peptidyltransferase activity; this is somewhat controversial. Makes several contacts with the 16S rRNA in the 70S ribosome.</text>
</comment>
<evidence type="ECO:0000256" key="5">
    <source>
        <dbReference type="HAMAP-Rule" id="MF_01320"/>
    </source>
</evidence>
<protein>
    <recommendedName>
        <fullName evidence="4 5">Large ribosomal subunit protein uL2</fullName>
    </recommendedName>
</protein>
<dbReference type="SMART" id="SM01382">
    <property type="entry name" value="Ribosomal_L2_C"/>
    <property type="match status" value="1"/>
</dbReference>
<dbReference type="SMART" id="SM01383">
    <property type="entry name" value="Ribosomal_L2"/>
    <property type="match status" value="1"/>
</dbReference>
<dbReference type="SUPFAM" id="SSF50104">
    <property type="entry name" value="Translation proteins SH3-like domain"/>
    <property type="match status" value="1"/>
</dbReference>
<dbReference type="Gene3D" id="2.30.30.30">
    <property type="match status" value="1"/>
</dbReference>
<dbReference type="FunFam" id="2.30.30.30:FF:000001">
    <property type="entry name" value="50S ribosomal protein L2"/>
    <property type="match status" value="1"/>
</dbReference>
<dbReference type="PANTHER" id="PTHR13691:SF5">
    <property type="entry name" value="LARGE RIBOSOMAL SUBUNIT PROTEIN UL2M"/>
    <property type="match status" value="1"/>
</dbReference>
<dbReference type="NCBIfam" id="TIGR01171">
    <property type="entry name" value="rplB_bact"/>
    <property type="match status" value="1"/>
</dbReference>
<accession>A0A2S8FU00</accession>
<dbReference type="HAMAP" id="MF_01320_B">
    <property type="entry name" value="Ribosomal_uL2_B"/>
    <property type="match status" value="1"/>
</dbReference>
<feature type="region of interest" description="Disordered" evidence="6">
    <location>
        <begin position="222"/>
        <end position="286"/>
    </location>
</feature>
<dbReference type="GO" id="GO:0016740">
    <property type="term" value="F:transferase activity"/>
    <property type="evidence" value="ECO:0007669"/>
    <property type="project" value="InterPro"/>
</dbReference>
<evidence type="ECO:0000256" key="4">
    <source>
        <dbReference type="ARBA" id="ARBA00035242"/>
    </source>
</evidence>
<evidence type="ECO:0000256" key="6">
    <source>
        <dbReference type="SAM" id="MobiDB-lite"/>
    </source>
</evidence>
<dbReference type="InterPro" id="IPR014722">
    <property type="entry name" value="Rib_uL2_dom2"/>
</dbReference>
<evidence type="ECO:0000256" key="3">
    <source>
        <dbReference type="ARBA" id="ARBA00023274"/>
    </source>
</evidence>
<comment type="similarity">
    <text evidence="1 5">Belongs to the universal ribosomal protein uL2 family.</text>
</comment>
<evidence type="ECO:0000259" key="8">
    <source>
        <dbReference type="SMART" id="SM01383"/>
    </source>
</evidence>
<dbReference type="PROSITE" id="PS00467">
    <property type="entry name" value="RIBOSOMAL_L2"/>
    <property type="match status" value="1"/>
</dbReference>
<dbReference type="InterPro" id="IPR022671">
    <property type="entry name" value="Ribosomal_uL2_CS"/>
</dbReference>
<name>A0A2S8FU00_9BACT</name>
<dbReference type="Gene3D" id="2.40.50.140">
    <property type="entry name" value="Nucleic acid-binding proteins"/>
    <property type="match status" value="1"/>
</dbReference>